<organism evidence="2">
    <name type="scientific">Soboliphyme baturini</name>
    <dbReference type="NCBI Taxonomy" id="241478"/>
    <lineage>
        <taxon>Eukaryota</taxon>
        <taxon>Metazoa</taxon>
        <taxon>Ecdysozoa</taxon>
        <taxon>Nematoda</taxon>
        <taxon>Enoplea</taxon>
        <taxon>Dorylaimia</taxon>
        <taxon>Dioctophymatida</taxon>
        <taxon>Dioctophymatoidea</taxon>
        <taxon>Soboliphymatidae</taxon>
        <taxon>Soboliphyme</taxon>
    </lineage>
</organism>
<keyword evidence="1" id="KW-0812">Transmembrane</keyword>
<feature type="transmembrane region" description="Helical" evidence="1">
    <location>
        <begin position="12"/>
        <end position="30"/>
    </location>
</feature>
<keyword evidence="1" id="KW-0472">Membrane</keyword>
<dbReference type="PANTHER" id="PTHR23352:SF2">
    <property type="entry name" value="NEURAL PROLIFERATION DIFFERENTIATION AND CONTROL PROTEIN 1"/>
    <property type="match status" value="1"/>
</dbReference>
<dbReference type="GO" id="GO:0016020">
    <property type="term" value="C:membrane"/>
    <property type="evidence" value="ECO:0007669"/>
    <property type="project" value="InterPro"/>
</dbReference>
<evidence type="ECO:0000256" key="1">
    <source>
        <dbReference type="SAM" id="Phobius"/>
    </source>
</evidence>
<name>A0A183IES5_9BILA</name>
<proteinExistence type="predicted"/>
<dbReference type="WBParaSite" id="SBAD_0000222201-mRNA-1">
    <property type="protein sequence ID" value="SBAD_0000222201-mRNA-1"/>
    <property type="gene ID" value="SBAD_0000222201"/>
</dbReference>
<dbReference type="AlphaFoldDB" id="A0A183IES5"/>
<accession>A0A183IES5</accession>
<reference evidence="2" key="1">
    <citation type="submission" date="2016-06" db="UniProtKB">
        <authorList>
            <consortium name="WormBaseParasite"/>
        </authorList>
    </citation>
    <scope>IDENTIFICATION</scope>
</reference>
<sequence length="399" mass="44862">LPYQKRFLDRFIFDFVVFCCLCYVFCYWSFCRFRFITAWHISVLGDDAAIKILQEGIISELSRSPEAIKVKEKSNNENKDNVFAYDSYVAMGDSDYKNNELVHDDFEIAMKEEPVARAPPPLATRIFPVQAAGQESEQQRQVVKQRVALSASQIVQSRPRAVSSSNRPFTLLSSSSPLSSLSSSRLHSNSSSASVIAKREGEEEFPTFVRPAVLPQLRQRTSISAAAGSVAVDAPSATADSSNAWSKMSSEDLGNTIFIADYPEYGVTGPVKQRYSPELAAMDAKLASSAQLYHYQHTKLQIIAMEQGLKVRINDTLTNVERLLLDQTMGQKSKKLVSMDRYFLKCEEYQVNHLRALQAVGKDSDTDQLSVAEILLFMFKQPCMLLMPGRKRWENKGVF</sequence>
<dbReference type="InterPro" id="IPR009635">
    <property type="entry name" value="NPDC1"/>
</dbReference>
<evidence type="ECO:0000313" key="2">
    <source>
        <dbReference type="WBParaSite" id="SBAD_0000222201-mRNA-1"/>
    </source>
</evidence>
<protein>
    <submittedName>
        <fullName evidence="2">Non-specific serine/threonine protein kinase</fullName>
    </submittedName>
</protein>
<keyword evidence="1" id="KW-1133">Transmembrane helix</keyword>
<dbReference type="PANTHER" id="PTHR23352">
    <property type="entry name" value="NEURAL PROLIFERATION DIFFERENTIATION AND CONTROL PROTEIN-1 NPDC-1 PROTEIN"/>
    <property type="match status" value="1"/>
</dbReference>